<gene>
    <name evidence="2" type="ORF">C8N47_103104</name>
</gene>
<protein>
    <submittedName>
        <fullName evidence="2">Fasciclin domain-containing protein</fullName>
    </submittedName>
</protein>
<organism evidence="2 3">
    <name type="scientific">Mangrovibacterium marinum</name>
    <dbReference type="NCBI Taxonomy" id="1639118"/>
    <lineage>
        <taxon>Bacteria</taxon>
        <taxon>Pseudomonadati</taxon>
        <taxon>Bacteroidota</taxon>
        <taxon>Bacteroidia</taxon>
        <taxon>Marinilabiliales</taxon>
        <taxon>Prolixibacteraceae</taxon>
        <taxon>Mangrovibacterium</taxon>
    </lineage>
</organism>
<dbReference type="SUPFAM" id="SSF82153">
    <property type="entry name" value="FAS1 domain"/>
    <property type="match status" value="1"/>
</dbReference>
<dbReference type="InterPro" id="IPR050904">
    <property type="entry name" value="Adhesion/Biosynth-related"/>
</dbReference>
<feature type="domain" description="FAS1" evidence="1">
    <location>
        <begin position="12"/>
        <end position="216"/>
    </location>
</feature>
<dbReference type="InterPro" id="IPR000782">
    <property type="entry name" value="FAS1_domain"/>
</dbReference>
<accession>A0A2T5C4L3</accession>
<dbReference type="PANTHER" id="PTHR10900">
    <property type="entry name" value="PERIOSTIN-RELATED"/>
    <property type="match status" value="1"/>
</dbReference>
<dbReference type="EMBL" id="QAAD01000003">
    <property type="protein sequence ID" value="PTN09810.1"/>
    <property type="molecule type" value="Genomic_DNA"/>
</dbReference>
<dbReference type="Gene3D" id="2.30.180.10">
    <property type="entry name" value="FAS1 domain"/>
    <property type="match status" value="1"/>
</dbReference>
<evidence type="ECO:0000313" key="2">
    <source>
        <dbReference type="EMBL" id="PTN09810.1"/>
    </source>
</evidence>
<dbReference type="AlphaFoldDB" id="A0A2T5C4L3"/>
<sequence length="722" mass="80400">MDKYYQAPDWLKGSAWDVLEKRGDFSVFLEGASRSGFESLLKGKGLVTVMAPTDSAFAQYLTKHGKANIADFSVEELQKLIGFHIIYFSYSKEMLENFRPYEGDAATDTELKQMAGMYYKHRTRSTDPISLFTDEDPENPEGEKEFSVWHNDRMLPVFSHNIFKTKGNIDAAYNYEYFYPDSKWAGDDGFNVSNASVTEYEIPGDNGYIYVVNDVLEPLETIYTEIAKRENFSTYLELYDRFATLSFDEDLTIEFGGGTDLYQLNHSYLANIANEWPVSDFRNNAVLSYAAYGICAPANDILDDFFQSYWAQGGYESIDSVRDDAILQMLKSSIYASSVLFPEEISSGELVSTANTPVDFAVDNVLQENRKMCLNGTFYGITADWEIPSAFTSVAGPALQYKSNSYYLNMLTNTSKIMPLSSNRVPFTLLIPDDAQLENSGVTMDEEDNLMSTWSGELESVSIGEMTELINLHTVTGGSGITGSNDSYVLKTDIPYVYWYIKNNQLTTSISQSVEINATQETAAYADITEIKYNGGEWSNGQAFAYAIPSGGIFRSWTDENSSSVQRLIAISNEPSRPYYMFSQLLRDAGLIDNELVTIPFLKESRTLIFIPTNEVVETAISNGLIPGLSTDGTVEDQSLLAIYMKQYFVPTGSNGIADYPYIGSGVTGQYSTAAGNRIGIVDDGASLSLDLGYKIVNIDGSHDYFPFAFNDGGVHFITDVF</sequence>
<comment type="caution">
    <text evidence="2">The sequence shown here is derived from an EMBL/GenBank/DDBJ whole genome shotgun (WGS) entry which is preliminary data.</text>
</comment>
<dbReference type="Pfam" id="PF02469">
    <property type="entry name" value="Fasciclin"/>
    <property type="match status" value="1"/>
</dbReference>
<reference evidence="2 3" key="1">
    <citation type="submission" date="2018-04" db="EMBL/GenBank/DDBJ databases">
        <title>Genomic Encyclopedia of Archaeal and Bacterial Type Strains, Phase II (KMG-II): from individual species to whole genera.</title>
        <authorList>
            <person name="Goeker M."/>
        </authorList>
    </citation>
    <scope>NUCLEOTIDE SEQUENCE [LARGE SCALE GENOMIC DNA]</scope>
    <source>
        <strain evidence="2 3">DSM 28823</strain>
    </source>
</reference>
<evidence type="ECO:0000259" key="1">
    <source>
        <dbReference type="PROSITE" id="PS50213"/>
    </source>
</evidence>
<keyword evidence="3" id="KW-1185">Reference proteome</keyword>
<name>A0A2T5C4L3_9BACT</name>
<evidence type="ECO:0000313" key="3">
    <source>
        <dbReference type="Proteomes" id="UP000243525"/>
    </source>
</evidence>
<dbReference type="Proteomes" id="UP000243525">
    <property type="component" value="Unassembled WGS sequence"/>
</dbReference>
<proteinExistence type="predicted"/>
<dbReference type="InterPro" id="IPR036378">
    <property type="entry name" value="FAS1_dom_sf"/>
</dbReference>
<dbReference type="PANTHER" id="PTHR10900:SF77">
    <property type="entry name" value="FI19380P1"/>
    <property type="match status" value="1"/>
</dbReference>
<dbReference type="PROSITE" id="PS50213">
    <property type="entry name" value="FAS1"/>
    <property type="match status" value="1"/>
</dbReference>